<protein>
    <recommendedName>
        <fullName evidence="2">WG repeat-containing protein</fullName>
    </recommendedName>
</protein>
<feature type="non-terminal residue" evidence="1">
    <location>
        <position position="1"/>
    </location>
</feature>
<evidence type="ECO:0008006" key="2">
    <source>
        <dbReference type="Google" id="ProtNLM"/>
    </source>
</evidence>
<accession>A0A0F9BUY8</accession>
<evidence type="ECO:0000313" key="1">
    <source>
        <dbReference type="EMBL" id="KKL17737.1"/>
    </source>
</evidence>
<feature type="non-terminal residue" evidence="1">
    <location>
        <position position="505"/>
    </location>
</feature>
<name>A0A0F9BUY8_9ZZZZ</name>
<dbReference type="InterPro" id="IPR032774">
    <property type="entry name" value="WG_beta_rep"/>
</dbReference>
<proteinExistence type="predicted"/>
<dbReference type="PANTHER" id="PTHR37841:SF1">
    <property type="entry name" value="DUF3298 DOMAIN-CONTAINING PROTEIN"/>
    <property type="match status" value="1"/>
</dbReference>
<dbReference type="EMBL" id="LAZR01039140">
    <property type="protein sequence ID" value="KKL17737.1"/>
    <property type="molecule type" value="Genomic_DNA"/>
</dbReference>
<dbReference type="AlphaFoldDB" id="A0A0F9BUY8"/>
<dbReference type="Pfam" id="PF14903">
    <property type="entry name" value="WG_beta_rep"/>
    <property type="match status" value="2"/>
</dbReference>
<reference evidence="1" key="1">
    <citation type="journal article" date="2015" name="Nature">
        <title>Complex archaea that bridge the gap between prokaryotes and eukaryotes.</title>
        <authorList>
            <person name="Spang A."/>
            <person name="Saw J.H."/>
            <person name="Jorgensen S.L."/>
            <person name="Zaremba-Niedzwiedzka K."/>
            <person name="Martijn J."/>
            <person name="Lind A.E."/>
            <person name="van Eijk R."/>
            <person name="Schleper C."/>
            <person name="Guy L."/>
            <person name="Ettema T.J."/>
        </authorList>
    </citation>
    <scope>NUCLEOTIDE SEQUENCE</scope>
</reference>
<sequence>MRQAIVPLLLLFSLSYTNAQKTDYNQLTIIDFHNRYYDNVIDTAGNVLFEEEWTFILRLPECEKFFGIRMLSDAPEGHLPTFDMIPAEYAILSPDGSKIILDYREISGFDYAPPFTVRTDEGWGLIDCNNEWLTEPAYFFEPPIREHYMLLVGSYFDSLTAEHGLDWENLGIADFNGNVIAETQYTDIYSFFWWKDPLYVVMKGNRSSLLDSRGKVLIPMGDYYLFPSLTDESVWVINDNEERVYFPDRDEWVTENTQDLMRGLYGCQNGFRIIGIEENHHFAEWNCIDGSAGIYADLESIRQSFINPYRRIEKDGKYGVISKYGDTILPCIYNNIYEEYNQEIHEHNIMQCVFEGMISVEIDGYWGLVDTSGRYHTHFVYDELLAVSEGIVAAKVEGRTGFIDIQGNSIIPFVFDNSEKTWNNGVGWALLGDEQILINKNGEIIANESGTVVPFTLNDLKDEEQIPRSEYWLLNRMDENGDLMTEDTYLDPSGVGLTYIPDEIA</sequence>
<gene>
    <name evidence="1" type="ORF">LCGC14_2482570</name>
</gene>
<comment type="caution">
    <text evidence="1">The sequence shown here is derived from an EMBL/GenBank/DDBJ whole genome shotgun (WGS) entry which is preliminary data.</text>
</comment>
<dbReference type="PANTHER" id="PTHR37841">
    <property type="entry name" value="GLR2918 PROTEIN"/>
    <property type="match status" value="1"/>
</dbReference>
<organism evidence="1">
    <name type="scientific">marine sediment metagenome</name>
    <dbReference type="NCBI Taxonomy" id="412755"/>
    <lineage>
        <taxon>unclassified sequences</taxon>
        <taxon>metagenomes</taxon>
        <taxon>ecological metagenomes</taxon>
    </lineage>
</organism>